<dbReference type="Pfam" id="PF00089">
    <property type="entry name" value="Trypsin"/>
    <property type="match status" value="1"/>
</dbReference>
<dbReference type="OrthoDB" id="9028152at2759"/>
<dbReference type="GO" id="GO:0006508">
    <property type="term" value="P:proteolysis"/>
    <property type="evidence" value="ECO:0007669"/>
    <property type="project" value="InterPro"/>
</dbReference>
<feature type="non-terminal residue" evidence="6">
    <location>
        <position position="1"/>
    </location>
</feature>
<comment type="similarity">
    <text evidence="4">Belongs to the peptidase S1 family. CLIP subfamily.</text>
</comment>
<dbReference type="InterPro" id="IPR001254">
    <property type="entry name" value="Trypsin_dom"/>
</dbReference>
<evidence type="ECO:0000259" key="5">
    <source>
        <dbReference type="PROSITE" id="PS50240"/>
    </source>
</evidence>
<accession>A0A482VRD2</accession>
<dbReference type="AlphaFoldDB" id="A0A482VRD2"/>
<keyword evidence="1" id="KW-0732">Signal</keyword>
<feature type="domain" description="Peptidase S1" evidence="5">
    <location>
        <begin position="35"/>
        <end position="245"/>
    </location>
</feature>
<feature type="non-terminal residue" evidence="6">
    <location>
        <position position="246"/>
    </location>
</feature>
<dbReference type="InterPro" id="IPR051487">
    <property type="entry name" value="Ser/Thr_Proteases_Immune/Dev"/>
</dbReference>
<dbReference type="Gene3D" id="2.40.10.10">
    <property type="entry name" value="Trypsin-like serine proteases"/>
    <property type="match status" value="3"/>
</dbReference>
<evidence type="ECO:0000256" key="1">
    <source>
        <dbReference type="ARBA" id="ARBA00022729"/>
    </source>
</evidence>
<name>A0A482VRD2_ASBVE</name>
<protein>
    <submittedName>
        <fullName evidence="6">Trypsin domain containing protein</fullName>
    </submittedName>
</protein>
<evidence type="ECO:0000256" key="3">
    <source>
        <dbReference type="ARBA" id="ARBA00023180"/>
    </source>
</evidence>
<dbReference type="SMART" id="SM00020">
    <property type="entry name" value="Tryp_SPc"/>
    <property type="match status" value="1"/>
</dbReference>
<dbReference type="EMBL" id="QDEB01070281">
    <property type="protein sequence ID" value="RZC35502.1"/>
    <property type="molecule type" value="Genomic_DNA"/>
</dbReference>
<evidence type="ECO:0000313" key="6">
    <source>
        <dbReference type="EMBL" id="RZC35502.1"/>
    </source>
</evidence>
<dbReference type="CDD" id="cd00190">
    <property type="entry name" value="Tryp_SPc"/>
    <property type="match status" value="1"/>
</dbReference>
<dbReference type="FunFam" id="2.40.10.10:FF:000028">
    <property type="entry name" value="Serine protease easter"/>
    <property type="match status" value="1"/>
</dbReference>
<dbReference type="SUPFAM" id="SSF50494">
    <property type="entry name" value="Trypsin-like serine proteases"/>
    <property type="match status" value="1"/>
</dbReference>
<gene>
    <name evidence="6" type="ORF">BDFB_011278</name>
</gene>
<dbReference type="PROSITE" id="PS00134">
    <property type="entry name" value="TRYPSIN_HIS"/>
    <property type="match status" value="1"/>
</dbReference>
<organism evidence="6 7">
    <name type="scientific">Asbolus verrucosus</name>
    <name type="common">Desert ironclad beetle</name>
    <dbReference type="NCBI Taxonomy" id="1661398"/>
    <lineage>
        <taxon>Eukaryota</taxon>
        <taxon>Metazoa</taxon>
        <taxon>Ecdysozoa</taxon>
        <taxon>Arthropoda</taxon>
        <taxon>Hexapoda</taxon>
        <taxon>Insecta</taxon>
        <taxon>Pterygota</taxon>
        <taxon>Neoptera</taxon>
        <taxon>Endopterygota</taxon>
        <taxon>Coleoptera</taxon>
        <taxon>Polyphaga</taxon>
        <taxon>Cucujiformia</taxon>
        <taxon>Tenebrionidae</taxon>
        <taxon>Pimeliinae</taxon>
        <taxon>Asbolus</taxon>
    </lineage>
</organism>
<comment type="caution">
    <text evidence="6">The sequence shown here is derived from an EMBL/GenBank/DDBJ whole genome shotgun (WGS) entry which is preliminary data.</text>
</comment>
<keyword evidence="7" id="KW-1185">Reference proteome</keyword>
<evidence type="ECO:0000313" key="7">
    <source>
        <dbReference type="Proteomes" id="UP000292052"/>
    </source>
</evidence>
<proteinExistence type="inferred from homology"/>
<dbReference type="InterPro" id="IPR043504">
    <property type="entry name" value="Peptidase_S1_PA_chymotrypsin"/>
</dbReference>
<dbReference type="PROSITE" id="PS50240">
    <property type="entry name" value="TRYPSIN_DOM"/>
    <property type="match status" value="1"/>
</dbReference>
<dbReference type="STRING" id="1661398.A0A482VRD2"/>
<evidence type="ECO:0000256" key="4">
    <source>
        <dbReference type="ARBA" id="ARBA00024195"/>
    </source>
</evidence>
<dbReference type="Proteomes" id="UP000292052">
    <property type="component" value="Unassembled WGS sequence"/>
</dbReference>
<keyword evidence="3" id="KW-0325">Glycoprotein</keyword>
<keyword evidence="2" id="KW-1015">Disulfide bond</keyword>
<dbReference type="InterPro" id="IPR001314">
    <property type="entry name" value="Peptidase_S1A"/>
</dbReference>
<dbReference type="PRINTS" id="PR00722">
    <property type="entry name" value="CHYMOTRYPSIN"/>
</dbReference>
<dbReference type="GO" id="GO:0004252">
    <property type="term" value="F:serine-type endopeptidase activity"/>
    <property type="evidence" value="ECO:0007669"/>
    <property type="project" value="InterPro"/>
</dbReference>
<reference evidence="6 7" key="1">
    <citation type="submission" date="2017-03" db="EMBL/GenBank/DDBJ databases">
        <title>Genome of the blue death feigning beetle - Asbolus verrucosus.</title>
        <authorList>
            <person name="Rider S.D."/>
        </authorList>
    </citation>
    <scope>NUCLEOTIDE SEQUENCE [LARGE SCALE GENOMIC DNA]</scope>
    <source>
        <strain evidence="6">Butters</strain>
        <tissue evidence="6">Head and leg muscle</tissue>
    </source>
</reference>
<dbReference type="InterPro" id="IPR018114">
    <property type="entry name" value="TRYPSIN_HIS"/>
</dbReference>
<dbReference type="InterPro" id="IPR009003">
    <property type="entry name" value="Peptidase_S1_PA"/>
</dbReference>
<sequence length="246" mass="27888">KELHPQTENKNYQSVAKSSLLPDSKNCGIYEEDRIYRGENAAEDEYPWNALLKYKTEDGKKEFYCAGVLISERYILTAAHCIKGRNLPNNTKLLSVRLGEDYIETNPDCYHIGFTWRQCLDPSIDVPVEQTIVHEDYDPKDPNQYHDIALLRLQSKAPIQETSKCEKALNVKLDQNQLCVGKRQGHKLCADDSGGSLVTAVVTDYNSVNFIVAAVKSFGTCDSEDRASVYTRVDDYIDWIVSKLKP</sequence>
<dbReference type="PANTHER" id="PTHR24256">
    <property type="entry name" value="TRYPTASE-RELATED"/>
    <property type="match status" value="1"/>
</dbReference>
<evidence type="ECO:0000256" key="2">
    <source>
        <dbReference type="ARBA" id="ARBA00023157"/>
    </source>
</evidence>